<evidence type="ECO:0008006" key="4">
    <source>
        <dbReference type="Google" id="ProtNLM"/>
    </source>
</evidence>
<dbReference type="Proteomes" id="UP001606302">
    <property type="component" value="Unassembled WGS sequence"/>
</dbReference>
<sequence>MRAKSKFLALALTAALQPAFAAPAPAEFSFEDLTTIADANGMANLVQANYGAASGIQFTGSAWGVLTSKDCDGLVKFVPNISGCGALMLSDNPGNGSTSSQRRTLTMNFAEGFISGSSLYYATLAGADVSIMLYENVDHSSGRSWSLGKLDGTGCVSELGAFYCDWNKIIVDLKGGTARSMVVTGNDNSVIFDDFSLVRATPVPPANLPEPAGIALTMAALGALGWTRKRAAAR</sequence>
<organism evidence="2 3">
    <name type="scientific">Pelomonas lactea</name>
    <dbReference type="NCBI Taxonomy" id="3299030"/>
    <lineage>
        <taxon>Bacteria</taxon>
        <taxon>Pseudomonadati</taxon>
        <taxon>Pseudomonadota</taxon>
        <taxon>Betaproteobacteria</taxon>
        <taxon>Burkholderiales</taxon>
        <taxon>Sphaerotilaceae</taxon>
        <taxon>Roseateles</taxon>
    </lineage>
</organism>
<feature type="signal peptide" evidence="1">
    <location>
        <begin position="1"/>
        <end position="21"/>
    </location>
</feature>
<feature type="chain" id="PRO_5045734236" description="PEP-CTERM sorting domain-containing protein" evidence="1">
    <location>
        <begin position="22"/>
        <end position="234"/>
    </location>
</feature>
<dbReference type="EMBL" id="JBIGHX010000005">
    <property type="protein sequence ID" value="MFG6462919.1"/>
    <property type="molecule type" value="Genomic_DNA"/>
</dbReference>
<dbReference type="RefSeq" id="WP_394511759.1">
    <property type="nucleotide sequence ID" value="NZ_JBIGHX010000005.1"/>
</dbReference>
<keyword evidence="1" id="KW-0732">Signal</keyword>
<proteinExistence type="predicted"/>
<name>A0ABW7GLS2_9BURK</name>
<evidence type="ECO:0000313" key="3">
    <source>
        <dbReference type="Proteomes" id="UP001606302"/>
    </source>
</evidence>
<protein>
    <recommendedName>
        <fullName evidence="4">PEP-CTERM sorting domain-containing protein</fullName>
    </recommendedName>
</protein>
<gene>
    <name evidence="2" type="ORF">ACG04Q_15200</name>
</gene>
<reference evidence="2 3" key="1">
    <citation type="submission" date="2024-08" db="EMBL/GenBank/DDBJ databases">
        <authorList>
            <person name="Lu H."/>
        </authorList>
    </citation>
    <scope>NUCLEOTIDE SEQUENCE [LARGE SCALE GENOMIC DNA]</scope>
    <source>
        <strain evidence="2 3">DXS20W</strain>
    </source>
</reference>
<accession>A0ABW7GLS2</accession>
<evidence type="ECO:0000313" key="2">
    <source>
        <dbReference type="EMBL" id="MFG6462919.1"/>
    </source>
</evidence>
<comment type="caution">
    <text evidence="2">The sequence shown here is derived from an EMBL/GenBank/DDBJ whole genome shotgun (WGS) entry which is preliminary data.</text>
</comment>
<keyword evidence="3" id="KW-1185">Reference proteome</keyword>
<evidence type="ECO:0000256" key="1">
    <source>
        <dbReference type="SAM" id="SignalP"/>
    </source>
</evidence>